<comment type="caution">
    <text evidence="1">The sequence shown here is derived from an EMBL/GenBank/DDBJ whole genome shotgun (WGS) entry which is preliminary data.</text>
</comment>
<protein>
    <submittedName>
        <fullName evidence="1">Uncharacterized protein</fullName>
    </submittedName>
</protein>
<accession>A0A151UG02</accession>
<organism evidence="1 2">
    <name type="scientific">Cajanus cajan</name>
    <name type="common">Pigeon pea</name>
    <name type="synonym">Cajanus indicus</name>
    <dbReference type="NCBI Taxonomy" id="3821"/>
    <lineage>
        <taxon>Eukaryota</taxon>
        <taxon>Viridiplantae</taxon>
        <taxon>Streptophyta</taxon>
        <taxon>Embryophyta</taxon>
        <taxon>Tracheophyta</taxon>
        <taxon>Spermatophyta</taxon>
        <taxon>Magnoliopsida</taxon>
        <taxon>eudicotyledons</taxon>
        <taxon>Gunneridae</taxon>
        <taxon>Pentapetalae</taxon>
        <taxon>rosids</taxon>
        <taxon>fabids</taxon>
        <taxon>Fabales</taxon>
        <taxon>Fabaceae</taxon>
        <taxon>Papilionoideae</taxon>
        <taxon>50 kb inversion clade</taxon>
        <taxon>NPAAA clade</taxon>
        <taxon>indigoferoid/millettioid clade</taxon>
        <taxon>Phaseoleae</taxon>
        <taxon>Cajanus</taxon>
    </lineage>
</organism>
<gene>
    <name evidence="1" type="ORF">KK1_048346</name>
</gene>
<dbReference type="AlphaFoldDB" id="A0A151UG02"/>
<evidence type="ECO:0000313" key="1">
    <source>
        <dbReference type="EMBL" id="KYP78235.1"/>
    </source>
</evidence>
<sequence>MGFPRPLGSTNPCASVVLMEPFPSSAPGFTMIAAPSYSSRLGSCLERRVSAQLGTVTQLPVHPASPVLLTKNGPLGALDSMEWLNKAATPSYLFKNSPVGSSYPKGNFIGNQLLEDSISLLPLYPSQSNDLHFSDVKNTRQIGSRVQTTPRQAFPQPNGFRPNFCSKTQWFTGFCNSHQVSHFATFFTDARAKISVFESPFISCVETTPQISVSRSTTLH</sequence>
<proteinExistence type="predicted"/>
<evidence type="ECO:0000313" key="2">
    <source>
        <dbReference type="Proteomes" id="UP000075243"/>
    </source>
</evidence>
<name>A0A151UG02_CAJCA</name>
<dbReference type="Proteomes" id="UP000075243">
    <property type="component" value="Unassembled WGS sequence"/>
</dbReference>
<reference evidence="1" key="1">
    <citation type="journal article" date="2012" name="Nat. Biotechnol.">
        <title>Draft genome sequence of pigeonpea (Cajanus cajan), an orphan legume crop of resource-poor farmers.</title>
        <authorList>
            <person name="Varshney R.K."/>
            <person name="Chen W."/>
            <person name="Li Y."/>
            <person name="Bharti A.K."/>
            <person name="Saxena R.K."/>
            <person name="Schlueter J.A."/>
            <person name="Donoghue M.T."/>
            <person name="Azam S."/>
            <person name="Fan G."/>
            <person name="Whaley A.M."/>
            <person name="Farmer A.D."/>
            <person name="Sheridan J."/>
            <person name="Iwata A."/>
            <person name="Tuteja R."/>
            <person name="Penmetsa R.V."/>
            <person name="Wu W."/>
            <person name="Upadhyaya H.D."/>
            <person name="Yang S.P."/>
            <person name="Shah T."/>
            <person name="Saxena K.B."/>
            <person name="Michael T."/>
            <person name="McCombie W.R."/>
            <person name="Yang B."/>
            <person name="Zhang G."/>
            <person name="Yang H."/>
            <person name="Wang J."/>
            <person name="Spillane C."/>
            <person name="Cook D.R."/>
            <person name="May G.D."/>
            <person name="Xu X."/>
            <person name="Jackson S.A."/>
        </authorList>
    </citation>
    <scope>NUCLEOTIDE SEQUENCE [LARGE SCALE GENOMIC DNA]</scope>
</reference>
<keyword evidence="2" id="KW-1185">Reference proteome</keyword>
<dbReference type="EMBL" id="AGCT01046066">
    <property type="protein sequence ID" value="KYP78235.1"/>
    <property type="molecule type" value="Genomic_DNA"/>
</dbReference>
<dbReference type="Gramene" id="C.cajan_44379.t">
    <property type="protein sequence ID" value="C.cajan_44379.t"/>
    <property type="gene ID" value="C.cajan_44379"/>
</dbReference>